<dbReference type="FunFam" id="1.10.630.10:FF:000047">
    <property type="entry name" value="Cytochrome P450 monooxygenase"/>
    <property type="match status" value="1"/>
</dbReference>
<proteinExistence type="inferred from homology"/>
<dbReference type="OrthoDB" id="1470350at2759"/>
<comment type="similarity">
    <text evidence="2 9">Belongs to the cytochrome P450 family.</text>
</comment>
<evidence type="ECO:0000256" key="8">
    <source>
        <dbReference type="PIRSR" id="PIRSR602401-1"/>
    </source>
</evidence>
<dbReference type="GO" id="GO:0016705">
    <property type="term" value="F:oxidoreductase activity, acting on paired donors, with incorporation or reduction of molecular oxygen"/>
    <property type="evidence" value="ECO:0007669"/>
    <property type="project" value="InterPro"/>
</dbReference>
<dbReference type="InterPro" id="IPR002401">
    <property type="entry name" value="Cyt_P450_E_grp-I"/>
</dbReference>
<keyword evidence="10" id="KW-1133">Transmembrane helix</keyword>
<evidence type="ECO:0000256" key="3">
    <source>
        <dbReference type="ARBA" id="ARBA00022617"/>
    </source>
</evidence>
<reference evidence="11" key="1">
    <citation type="journal article" date="2021" name="Nat. Commun.">
        <title>Genetic determinants of endophytism in the Arabidopsis root mycobiome.</title>
        <authorList>
            <person name="Mesny F."/>
            <person name="Miyauchi S."/>
            <person name="Thiergart T."/>
            <person name="Pickel B."/>
            <person name="Atanasova L."/>
            <person name="Karlsson M."/>
            <person name="Huettel B."/>
            <person name="Barry K.W."/>
            <person name="Haridas S."/>
            <person name="Chen C."/>
            <person name="Bauer D."/>
            <person name="Andreopoulos W."/>
            <person name="Pangilinan J."/>
            <person name="LaButti K."/>
            <person name="Riley R."/>
            <person name="Lipzen A."/>
            <person name="Clum A."/>
            <person name="Drula E."/>
            <person name="Henrissat B."/>
            <person name="Kohler A."/>
            <person name="Grigoriev I.V."/>
            <person name="Martin F.M."/>
            <person name="Hacquard S."/>
        </authorList>
    </citation>
    <scope>NUCLEOTIDE SEQUENCE</scope>
    <source>
        <strain evidence="11">MPI-CAGE-AT-0147</strain>
    </source>
</reference>
<dbReference type="Pfam" id="PF00067">
    <property type="entry name" value="p450"/>
    <property type="match status" value="1"/>
</dbReference>
<dbReference type="PROSITE" id="PS00086">
    <property type="entry name" value="CYTOCHROME_P450"/>
    <property type="match status" value="1"/>
</dbReference>
<evidence type="ECO:0000256" key="1">
    <source>
        <dbReference type="ARBA" id="ARBA00001971"/>
    </source>
</evidence>
<keyword evidence="12" id="KW-1185">Reference proteome</keyword>
<dbReference type="Gene3D" id="1.10.630.10">
    <property type="entry name" value="Cytochrome P450"/>
    <property type="match status" value="1"/>
</dbReference>
<keyword evidence="3 8" id="KW-0349">Heme</keyword>
<organism evidence="11 12">
    <name type="scientific">Dactylonectria macrodidyma</name>
    <dbReference type="NCBI Taxonomy" id="307937"/>
    <lineage>
        <taxon>Eukaryota</taxon>
        <taxon>Fungi</taxon>
        <taxon>Dikarya</taxon>
        <taxon>Ascomycota</taxon>
        <taxon>Pezizomycotina</taxon>
        <taxon>Sordariomycetes</taxon>
        <taxon>Hypocreomycetidae</taxon>
        <taxon>Hypocreales</taxon>
        <taxon>Nectriaceae</taxon>
        <taxon>Dactylonectria</taxon>
    </lineage>
</organism>
<dbReference type="InterPro" id="IPR036396">
    <property type="entry name" value="Cyt_P450_sf"/>
</dbReference>
<evidence type="ECO:0000256" key="7">
    <source>
        <dbReference type="ARBA" id="ARBA00023033"/>
    </source>
</evidence>
<evidence type="ECO:0000256" key="10">
    <source>
        <dbReference type="SAM" id="Phobius"/>
    </source>
</evidence>
<keyword evidence="4 8" id="KW-0479">Metal-binding</keyword>
<keyword evidence="10" id="KW-0812">Transmembrane</keyword>
<dbReference type="GO" id="GO:0020037">
    <property type="term" value="F:heme binding"/>
    <property type="evidence" value="ECO:0007669"/>
    <property type="project" value="InterPro"/>
</dbReference>
<comment type="caution">
    <text evidence="11">The sequence shown here is derived from an EMBL/GenBank/DDBJ whole genome shotgun (WGS) entry which is preliminary data.</text>
</comment>
<sequence length="505" mass="56698">MGILAQTSTPLPAIQFATALPLLSVGLGLAYLLLTAIYNVYFHPLSKVRGPKLWAMTRIPYTYMYLSGNAHRVMLEHHKTYGPIVRVAPSVVAFSHPDAAKLIRGHRKAGMGEHGKDPNHIGPMKNTILGADRAGHSRYRRALAHGFSAQAMLDQQPIIKQYVDMFIQKLHEESAGGTRRVDMVQWFNYTTFDIIGDLTFGEPFGCLRDSTYHSWVALIFSSIKNLAFSAQLQHFSLFAPLLRKFIIPKSLATKLAEHNQLSTAKVAKRLAMDTDRPDFVTAMTMKRGSSQAGELTFDELASHSSLLITAGSETTATTLSAAAYYLAKNPRTLALLTEEVRTTFATETEIDLLSVQKLTYMLAVLDEAMRMYPPAPGSQPRLVCEGGDEILGMYMPAGTRVEVWQWSTYHNPANFTQPDEFIPERWLGDPRFANDKVEAFQPFSVGPRNCIGKNLAYAEMRLILARWVWNFDIQLAEESKGWDDRSAFYILWEKGPLNVYLKPRN</sequence>
<dbReference type="AlphaFoldDB" id="A0A9P9JJK1"/>
<evidence type="ECO:0000256" key="2">
    <source>
        <dbReference type="ARBA" id="ARBA00010617"/>
    </source>
</evidence>
<dbReference type="InterPro" id="IPR050121">
    <property type="entry name" value="Cytochrome_P450_monoxygenase"/>
</dbReference>
<dbReference type="GO" id="GO:0005506">
    <property type="term" value="F:iron ion binding"/>
    <property type="evidence" value="ECO:0007669"/>
    <property type="project" value="InterPro"/>
</dbReference>
<keyword evidence="10" id="KW-0472">Membrane</keyword>
<dbReference type="PRINTS" id="PR00385">
    <property type="entry name" value="P450"/>
</dbReference>
<evidence type="ECO:0000256" key="5">
    <source>
        <dbReference type="ARBA" id="ARBA00023002"/>
    </source>
</evidence>
<dbReference type="InterPro" id="IPR017972">
    <property type="entry name" value="Cyt_P450_CS"/>
</dbReference>
<keyword evidence="7 9" id="KW-0503">Monooxygenase</keyword>
<keyword evidence="6 8" id="KW-0408">Iron</keyword>
<evidence type="ECO:0000256" key="4">
    <source>
        <dbReference type="ARBA" id="ARBA00022723"/>
    </source>
</evidence>
<dbReference type="EMBL" id="JAGMUV010000004">
    <property type="protein sequence ID" value="KAH7161230.1"/>
    <property type="molecule type" value="Genomic_DNA"/>
</dbReference>
<evidence type="ECO:0000256" key="6">
    <source>
        <dbReference type="ARBA" id="ARBA00023004"/>
    </source>
</evidence>
<keyword evidence="5 9" id="KW-0560">Oxidoreductase</keyword>
<evidence type="ECO:0000256" key="9">
    <source>
        <dbReference type="RuleBase" id="RU000461"/>
    </source>
</evidence>
<dbReference type="GO" id="GO:0009403">
    <property type="term" value="P:toxin biosynthetic process"/>
    <property type="evidence" value="ECO:0007669"/>
    <property type="project" value="UniProtKB-ARBA"/>
</dbReference>
<name>A0A9P9JJK1_9HYPO</name>
<feature type="transmembrane region" description="Helical" evidence="10">
    <location>
        <begin position="20"/>
        <end position="42"/>
    </location>
</feature>
<dbReference type="InterPro" id="IPR001128">
    <property type="entry name" value="Cyt_P450"/>
</dbReference>
<gene>
    <name evidence="11" type="ORF">EDB81DRAFT_337360</name>
</gene>
<dbReference type="GO" id="GO:0004497">
    <property type="term" value="F:monooxygenase activity"/>
    <property type="evidence" value="ECO:0007669"/>
    <property type="project" value="UniProtKB-KW"/>
</dbReference>
<evidence type="ECO:0000313" key="11">
    <source>
        <dbReference type="EMBL" id="KAH7161230.1"/>
    </source>
</evidence>
<protein>
    <submittedName>
        <fullName evidence="11">Cytochrome P450</fullName>
    </submittedName>
</protein>
<evidence type="ECO:0000313" key="12">
    <source>
        <dbReference type="Proteomes" id="UP000738349"/>
    </source>
</evidence>
<dbReference type="PANTHER" id="PTHR24305:SF230">
    <property type="entry name" value="P450, PUTATIVE (EUROFUNG)-RELATED"/>
    <property type="match status" value="1"/>
</dbReference>
<accession>A0A9P9JJK1</accession>
<dbReference type="PANTHER" id="PTHR24305">
    <property type="entry name" value="CYTOCHROME P450"/>
    <property type="match status" value="1"/>
</dbReference>
<dbReference type="SUPFAM" id="SSF48264">
    <property type="entry name" value="Cytochrome P450"/>
    <property type="match status" value="1"/>
</dbReference>
<feature type="binding site" description="axial binding residue" evidence="8">
    <location>
        <position position="450"/>
    </location>
    <ligand>
        <name>heme</name>
        <dbReference type="ChEBI" id="CHEBI:30413"/>
    </ligand>
    <ligandPart>
        <name>Fe</name>
        <dbReference type="ChEBI" id="CHEBI:18248"/>
    </ligandPart>
</feature>
<dbReference type="Proteomes" id="UP000738349">
    <property type="component" value="Unassembled WGS sequence"/>
</dbReference>
<comment type="cofactor">
    <cofactor evidence="1 8">
        <name>heme</name>
        <dbReference type="ChEBI" id="CHEBI:30413"/>
    </cofactor>
</comment>
<dbReference type="PRINTS" id="PR00463">
    <property type="entry name" value="EP450I"/>
</dbReference>
<dbReference type="CDD" id="cd11058">
    <property type="entry name" value="CYP60B-like"/>
    <property type="match status" value="1"/>
</dbReference>